<evidence type="ECO:0000256" key="1">
    <source>
        <dbReference type="SAM" id="MobiDB-lite"/>
    </source>
</evidence>
<dbReference type="AlphaFoldDB" id="A0A9Q0KXL1"/>
<evidence type="ECO:0000313" key="2">
    <source>
        <dbReference type="EMBL" id="KAJ4978545.1"/>
    </source>
</evidence>
<gene>
    <name evidence="2" type="ORF">NE237_009325</name>
</gene>
<protein>
    <submittedName>
        <fullName evidence="2">Uncharacterized protein</fullName>
    </submittedName>
</protein>
<dbReference type="EMBL" id="JAMYWD010000002">
    <property type="protein sequence ID" value="KAJ4978545.1"/>
    <property type="molecule type" value="Genomic_DNA"/>
</dbReference>
<reference evidence="2" key="1">
    <citation type="journal article" date="2023" name="Plant J.">
        <title>The genome of the king protea, Protea cynaroides.</title>
        <authorList>
            <person name="Chang J."/>
            <person name="Duong T.A."/>
            <person name="Schoeman C."/>
            <person name="Ma X."/>
            <person name="Roodt D."/>
            <person name="Barker N."/>
            <person name="Li Z."/>
            <person name="Van de Peer Y."/>
            <person name="Mizrachi E."/>
        </authorList>
    </citation>
    <scope>NUCLEOTIDE SEQUENCE</scope>
    <source>
        <tissue evidence="2">Young leaves</tissue>
    </source>
</reference>
<name>A0A9Q0KXL1_9MAGN</name>
<evidence type="ECO:0000313" key="3">
    <source>
        <dbReference type="Proteomes" id="UP001141806"/>
    </source>
</evidence>
<comment type="caution">
    <text evidence="2">The sequence shown here is derived from an EMBL/GenBank/DDBJ whole genome shotgun (WGS) entry which is preliminary data.</text>
</comment>
<accession>A0A9Q0KXL1</accession>
<dbReference type="Proteomes" id="UP001141806">
    <property type="component" value="Unassembled WGS sequence"/>
</dbReference>
<keyword evidence="3" id="KW-1185">Reference proteome</keyword>
<proteinExistence type="predicted"/>
<feature type="region of interest" description="Disordered" evidence="1">
    <location>
        <begin position="57"/>
        <end position="113"/>
    </location>
</feature>
<sequence length="113" mass="12188">MNPNAMVLWDKEMTLLPRDNLVPIDSHERGIQMVSLQTSPAEMGMAEKEGSMVFTAGVSDGDRVDQGGSRHVRFADLPGSGVVDRQSQRHDVGLGSRTPSVVPRAPAASGREF</sequence>
<organism evidence="2 3">
    <name type="scientific">Protea cynaroides</name>
    <dbReference type="NCBI Taxonomy" id="273540"/>
    <lineage>
        <taxon>Eukaryota</taxon>
        <taxon>Viridiplantae</taxon>
        <taxon>Streptophyta</taxon>
        <taxon>Embryophyta</taxon>
        <taxon>Tracheophyta</taxon>
        <taxon>Spermatophyta</taxon>
        <taxon>Magnoliopsida</taxon>
        <taxon>Proteales</taxon>
        <taxon>Proteaceae</taxon>
        <taxon>Protea</taxon>
    </lineage>
</organism>